<dbReference type="Pfam" id="PF22882">
    <property type="entry name" value="GT-D-like"/>
    <property type="match status" value="1"/>
</dbReference>
<accession>A0AAU8CZ61</accession>
<dbReference type="RefSeq" id="WP_353646341.1">
    <property type="nucleotide sequence ID" value="NZ_CP159256.1"/>
</dbReference>
<feature type="domain" description="GT-D fold-like" evidence="1">
    <location>
        <begin position="775"/>
        <end position="1010"/>
    </location>
</feature>
<protein>
    <recommendedName>
        <fullName evidence="1">GT-D fold-like domain-containing protein</fullName>
    </recommendedName>
</protein>
<evidence type="ECO:0000313" key="2">
    <source>
        <dbReference type="EMBL" id="XCG52133.1"/>
    </source>
</evidence>
<dbReference type="AlphaFoldDB" id="A0AAU8CZ61"/>
<evidence type="ECO:0000259" key="1">
    <source>
        <dbReference type="Pfam" id="PF22882"/>
    </source>
</evidence>
<gene>
    <name evidence="2" type="ORF">ABVK50_32050</name>
</gene>
<dbReference type="EMBL" id="CP159256">
    <property type="protein sequence ID" value="XCG52133.1"/>
    <property type="molecule type" value="Genomic_DNA"/>
</dbReference>
<keyword evidence="2" id="KW-0614">Plasmid</keyword>
<dbReference type="InterPro" id="IPR055171">
    <property type="entry name" value="GT-D-like"/>
</dbReference>
<organism evidence="2">
    <name type="scientific">Mesorhizobium sp. WSM2240</name>
    <dbReference type="NCBI Taxonomy" id="3228851"/>
    <lineage>
        <taxon>Bacteria</taxon>
        <taxon>Pseudomonadati</taxon>
        <taxon>Pseudomonadota</taxon>
        <taxon>Alphaproteobacteria</taxon>
        <taxon>Hyphomicrobiales</taxon>
        <taxon>Phyllobacteriaceae</taxon>
        <taxon>Mesorhizobium</taxon>
    </lineage>
</organism>
<name>A0AAU8CZ61_9HYPH</name>
<proteinExistence type="predicted"/>
<reference evidence="2" key="1">
    <citation type="submission" date="2024-06" db="EMBL/GenBank/DDBJ databases">
        <title>Mesorhizobium karijinii sp. nov., a symbiont of the iconic Swainsona formosa from arid Australia.</title>
        <authorList>
            <person name="Hill Y.J."/>
            <person name="Watkin E.L.J."/>
            <person name="O'Hara G.W."/>
            <person name="Terpolilli J."/>
            <person name="Tye M.L."/>
            <person name="Kohlmeier M.G."/>
        </authorList>
    </citation>
    <scope>NUCLEOTIDE SEQUENCE</scope>
    <source>
        <strain evidence="2">WSM2240</strain>
        <plasmid evidence="2">pMk2240A</plasmid>
    </source>
</reference>
<geneLocation type="plasmid" evidence="2">
    <name>pMk2240A</name>
</geneLocation>
<sequence length="1021" mass="115589">MADVAKVLEIHREGLQRVCKVIEGHGTYDDLMDHRITDHDKLFFGKDVDPYQKSKRAAAQFEKKFKSRSYKIILPEFHGFTCDGNTINNIREFEFFERICSSKGITVLKNNYSGNTRISIRDFSRVQRDAAEAIVSDVTSFYLGCPAITASLVHQQIMYSRSFFSFLLSFSRTGVVKPAALVLANDHSPVRVALSMIMKGLGVPRIYLQHAEVTMNFPPLDFEYSVLRNQKSRDTYEAIGSVAGRVFVIPRYPEPFARERLVRPRGRAVTVVIYPTSRIVVAELQRLLIKLGSNSAVAKILIKEHPGAARQLGHQIQIAGVEIVQTVPEEDHIAIVGNSSVAIELLHRGVPVYQNFDFDPVGRDYYGFVRSGLTFEVKLAELSSPFWRPYDADDRWLNAFVEWDASANANYLDDQAQFVEEMARLAANSRTDMPPKRRRSMKGRFRARLKGSAKRGVIRLVNANKKLSSRAANFLLSRTSRAANSISITTDRLGRFLLANTDIEISTPIWRTPSRTTPQTTGRAREIPFEEFVEYTLTHLSTPADWLRMNEQADAFSPRDLIAALEAMFQSRRPALNAIFEGFRSWPSGSPVGTWVYLKRTEWGNFVVDPAELEAMSDFVYGYEDDYTTRFLLEQSLLTTILRSGTNDQLDRFWLNASSVKKDTLPTNRRIEVLRRLRGIPGREAEAQHMLEEFARQASDFELLKFSNTEYLDGRPVEGWDHRHAEHRFLQVAPRTLSREFEAHLKPTYDALRSRMELMNLRIRPSEAEYFWRLANRALDEKTPFSMIRLSDGEGYLFPDRRHFLQADVANRERHWWGTELPTELRSEIISEARQAIAEADVVGVPAIYRFIRDHSESSRSLMQSLQGRGLIEVLAGVVGVVSPSALITEDKVNVALFSDPATLLPLVEAAHKVVIVSSVVPENLPSTFNSARKLETITIPTHHKTMLNESYSKGSQALPFLYRSILNNIDQTVVPGDLVLVAGGIIGKIFIGRARAMGAVALDLGHVVDDWIHPALPSIR</sequence>